<evidence type="ECO:0000256" key="1">
    <source>
        <dbReference type="SAM" id="Phobius"/>
    </source>
</evidence>
<gene>
    <name evidence="2" type="ORF">HZS55_14945</name>
</gene>
<feature type="transmembrane region" description="Helical" evidence="1">
    <location>
        <begin position="42"/>
        <end position="59"/>
    </location>
</feature>
<keyword evidence="1" id="KW-0472">Membrane</keyword>
<dbReference type="EMBL" id="CP058910">
    <property type="protein sequence ID" value="QLH78506.1"/>
    <property type="molecule type" value="Genomic_DNA"/>
</dbReference>
<sequence>MTDGGYYGYTSEELKIVAGTTAALTLAPLVFSPVDGWGLDRFAFALGCGFLAGLTGLVFHRG</sequence>
<evidence type="ECO:0000313" key="3">
    <source>
        <dbReference type="Proteomes" id="UP000509667"/>
    </source>
</evidence>
<reference evidence="2 3" key="1">
    <citation type="submission" date="2020-07" db="EMBL/GenBank/DDBJ databases">
        <title>Halosimplex pelagicum sp. nov. and Halosimplex rubrum sp. nov., isolated from salted brown alga Laminaria, and emended description of the genus Halosimplex.</title>
        <authorList>
            <person name="Cui H."/>
        </authorList>
    </citation>
    <scope>NUCLEOTIDE SEQUENCE [LARGE SCALE GENOMIC DNA]</scope>
    <source>
        <strain evidence="2 3">R27</strain>
    </source>
</reference>
<dbReference type="AlphaFoldDB" id="A0A7D5P1B4"/>
<protein>
    <submittedName>
        <fullName evidence="2">Uncharacterized protein</fullName>
    </submittedName>
</protein>
<dbReference type="Proteomes" id="UP000509667">
    <property type="component" value="Chromosome"/>
</dbReference>
<name>A0A7D5P1B4_9EURY</name>
<dbReference type="KEGG" id="hrr:HZS55_14945"/>
<keyword evidence="1" id="KW-0812">Transmembrane</keyword>
<dbReference type="RefSeq" id="WP_179908387.1">
    <property type="nucleotide sequence ID" value="NZ_CP058910.1"/>
</dbReference>
<keyword evidence="1" id="KW-1133">Transmembrane helix</keyword>
<dbReference type="OrthoDB" id="241000at2157"/>
<keyword evidence="3" id="KW-1185">Reference proteome</keyword>
<organism evidence="2 3">
    <name type="scientific">Halosimplex rubrum</name>
    <dbReference type="NCBI Taxonomy" id="869889"/>
    <lineage>
        <taxon>Archaea</taxon>
        <taxon>Methanobacteriati</taxon>
        <taxon>Methanobacteriota</taxon>
        <taxon>Stenosarchaea group</taxon>
        <taxon>Halobacteria</taxon>
        <taxon>Halobacteriales</taxon>
        <taxon>Haloarculaceae</taxon>
        <taxon>Halosimplex</taxon>
    </lineage>
</organism>
<proteinExistence type="predicted"/>
<evidence type="ECO:0000313" key="2">
    <source>
        <dbReference type="EMBL" id="QLH78506.1"/>
    </source>
</evidence>
<accession>A0A7D5P1B4</accession>
<dbReference type="GeneID" id="56079186"/>